<dbReference type="PANTHER" id="PTHR45528:SF1">
    <property type="entry name" value="SENSOR HISTIDINE KINASE CPXA"/>
    <property type="match status" value="1"/>
</dbReference>
<evidence type="ECO:0000256" key="1">
    <source>
        <dbReference type="ARBA" id="ARBA00000085"/>
    </source>
</evidence>
<keyword evidence="6" id="KW-0808">Transferase</keyword>
<dbReference type="PANTHER" id="PTHR45528">
    <property type="entry name" value="SENSOR HISTIDINE KINASE CPXA"/>
    <property type="match status" value="1"/>
</dbReference>
<dbReference type="SMART" id="SM00387">
    <property type="entry name" value="HATPase_c"/>
    <property type="match status" value="1"/>
</dbReference>
<keyword evidence="12" id="KW-0902">Two-component regulatory system</keyword>
<dbReference type="InterPro" id="IPR003661">
    <property type="entry name" value="HisK_dim/P_dom"/>
</dbReference>
<evidence type="ECO:0000256" key="9">
    <source>
        <dbReference type="ARBA" id="ARBA00022777"/>
    </source>
</evidence>
<evidence type="ECO:0000256" key="10">
    <source>
        <dbReference type="ARBA" id="ARBA00022840"/>
    </source>
</evidence>
<dbReference type="InterPro" id="IPR036890">
    <property type="entry name" value="HATPase_C_sf"/>
</dbReference>
<dbReference type="PROSITE" id="PS50109">
    <property type="entry name" value="HIS_KIN"/>
    <property type="match status" value="1"/>
</dbReference>
<comment type="caution">
    <text evidence="18">The sequence shown here is derived from an EMBL/GenBank/DDBJ whole genome shotgun (WGS) entry which is preliminary data.</text>
</comment>
<dbReference type="EC" id="2.7.13.3" evidence="3"/>
<evidence type="ECO:0000259" key="16">
    <source>
        <dbReference type="PROSITE" id="PS50109"/>
    </source>
</evidence>
<dbReference type="GO" id="GO:0005886">
    <property type="term" value="C:plasma membrane"/>
    <property type="evidence" value="ECO:0007669"/>
    <property type="project" value="UniProtKB-SubCell"/>
</dbReference>
<dbReference type="SUPFAM" id="SSF47384">
    <property type="entry name" value="Homodimeric domain of signal transducing histidine kinase"/>
    <property type="match status" value="1"/>
</dbReference>
<dbReference type="SUPFAM" id="SSF55874">
    <property type="entry name" value="ATPase domain of HSP90 chaperone/DNA topoisomerase II/histidine kinase"/>
    <property type="match status" value="1"/>
</dbReference>
<dbReference type="CDD" id="cd00082">
    <property type="entry name" value="HisKA"/>
    <property type="match status" value="1"/>
</dbReference>
<keyword evidence="13 15" id="KW-0472">Membrane</keyword>
<dbReference type="Pfam" id="PF00512">
    <property type="entry name" value="HisKA"/>
    <property type="match status" value="1"/>
</dbReference>
<evidence type="ECO:0000256" key="5">
    <source>
        <dbReference type="ARBA" id="ARBA00022553"/>
    </source>
</evidence>
<dbReference type="InterPro" id="IPR005467">
    <property type="entry name" value="His_kinase_dom"/>
</dbReference>
<dbReference type="CDD" id="cd06225">
    <property type="entry name" value="HAMP"/>
    <property type="match status" value="1"/>
</dbReference>
<dbReference type="EMBL" id="DVON01000200">
    <property type="protein sequence ID" value="HIV13372.1"/>
    <property type="molecule type" value="Genomic_DNA"/>
</dbReference>
<dbReference type="Gene3D" id="3.30.565.10">
    <property type="entry name" value="Histidine kinase-like ATPase, C-terminal domain"/>
    <property type="match status" value="1"/>
</dbReference>
<organism evidence="18 19">
    <name type="scientific">Candidatus Pullilachnospira stercoravium</name>
    <dbReference type="NCBI Taxonomy" id="2840913"/>
    <lineage>
        <taxon>Bacteria</taxon>
        <taxon>Bacillati</taxon>
        <taxon>Bacillota</taxon>
        <taxon>Clostridia</taxon>
        <taxon>Lachnospirales</taxon>
        <taxon>Lachnospiraceae</taxon>
        <taxon>Lachnospiraceae incertae sedis</taxon>
        <taxon>Candidatus Pullilachnospira</taxon>
    </lineage>
</organism>
<feature type="transmembrane region" description="Helical" evidence="15">
    <location>
        <begin position="98"/>
        <end position="120"/>
    </location>
</feature>
<dbReference type="Gene3D" id="1.10.287.130">
    <property type="match status" value="1"/>
</dbReference>
<evidence type="ECO:0000313" key="19">
    <source>
        <dbReference type="Proteomes" id="UP000886723"/>
    </source>
</evidence>
<name>A0A9D1NVL9_9FIRM</name>
<evidence type="ECO:0000256" key="12">
    <source>
        <dbReference type="ARBA" id="ARBA00023012"/>
    </source>
</evidence>
<reference evidence="18" key="1">
    <citation type="submission" date="2020-10" db="EMBL/GenBank/DDBJ databases">
        <authorList>
            <person name="Gilroy R."/>
        </authorList>
    </citation>
    <scope>NUCLEOTIDE SEQUENCE</scope>
    <source>
        <strain evidence="18">ChiBcec2-4451</strain>
    </source>
</reference>
<dbReference type="Pfam" id="PF02518">
    <property type="entry name" value="HATPase_c"/>
    <property type="match status" value="1"/>
</dbReference>
<keyword evidence="8" id="KW-0547">Nucleotide-binding</keyword>
<keyword evidence="11 15" id="KW-1133">Transmembrane helix</keyword>
<keyword evidence="4" id="KW-1003">Cell membrane</keyword>
<keyword evidence="7 15" id="KW-0812">Transmembrane</keyword>
<comment type="subcellular location">
    <subcellularLocation>
        <location evidence="2">Cell membrane</location>
        <topology evidence="2">Multi-pass membrane protein</topology>
    </subcellularLocation>
</comment>
<proteinExistence type="predicted"/>
<evidence type="ECO:0000256" key="11">
    <source>
        <dbReference type="ARBA" id="ARBA00022989"/>
    </source>
</evidence>
<evidence type="ECO:0000256" key="13">
    <source>
        <dbReference type="ARBA" id="ARBA00023136"/>
    </source>
</evidence>
<accession>A0A9D1NVL9</accession>
<dbReference type="GO" id="GO:0000155">
    <property type="term" value="F:phosphorelay sensor kinase activity"/>
    <property type="evidence" value="ECO:0007669"/>
    <property type="project" value="InterPro"/>
</dbReference>
<evidence type="ECO:0000256" key="6">
    <source>
        <dbReference type="ARBA" id="ARBA00022679"/>
    </source>
</evidence>
<evidence type="ECO:0000256" key="7">
    <source>
        <dbReference type="ARBA" id="ARBA00022692"/>
    </source>
</evidence>
<comment type="catalytic activity">
    <reaction evidence="1">
        <text>ATP + protein L-histidine = ADP + protein N-phospho-L-histidine.</text>
        <dbReference type="EC" id="2.7.13.3"/>
    </reaction>
</comment>
<dbReference type="InterPro" id="IPR003660">
    <property type="entry name" value="HAMP_dom"/>
</dbReference>
<evidence type="ECO:0000256" key="2">
    <source>
        <dbReference type="ARBA" id="ARBA00004651"/>
    </source>
</evidence>
<feature type="domain" description="Histidine kinase" evidence="16">
    <location>
        <begin position="189"/>
        <end position="446"/>
    </location>
</feature>
<dbReference type="SMART" id="SM00388">
    <property type="entry name" value="HisKA"/>
    <property type="match status" value="1"/>
</dbReference>
<evidence type="ECO:0000256" key="15">
    <source>
        <dbReference type="SAM" id="Phobius"/>
    </source>
</evidence>
<dbReference type="SUPFAM" id="SSF158472">
    <property type="entry name" value="HAMP domain-like"/>
    <property type="match status" value="1"/>
</dbReference>
<keyword evidence="10" id="KW-0067">ATP-binding</keyword>
<feature type="transmembrane region" description="Helical" evidence="15">
    <location>
        <begin position="24"/>
        <end position="45"/>
    </location>
</feature>
<dbReference type="Pfam" id="PF00672">
    <property type="entry name" value="HAMP"/>
    <property type="match status" value="1"/>
</dbReference>
<evidence type="ECO:0000256" key="8">
    <source>
        <dbReference type="ARBA" id="ARBA00022741"/>
    </source>
</evidence>
<dbReference type="SMART" id="SM00304">
    <property type="entry name" value="HAMP"/>
    <property type="match status" value="1"/>
</dbReference>
<sequence>MDWLEEQAQRLYRKLTHMSLKKTLAAYIFLAVLGVLGCWLMTWQICEGWEQMLTGGNGRGQLMYIQMADGTMGFARQIEGAVEELPGKVQRALTVVTAVQNCSIFVYTVAAIWLVAWLYYRNKLRQPIAVLTREAEAISRDELDASCAFHSGDEMGSLCNAVEGMRKKLAKRQGQIWEEMEEQRRLNAAFAHDLRTPLTVLQGYVDLLETYYPAGRISQEKMMEILEMMGGQVDRLRRFGDTMKKIHSLEERGAVRRRMRVEELARRLEESAGMLVSGPGEGIDTRPVSGSMENPGARPAPGPMEGSGKLPASGREEYSGRPVKLLFRVSGGKDVEGQMDLELMLEVADNLISNALRYTGSLVEVVLEADPDTLCVSVRDDGRGFSGEELKMAAQPYYTGEKEQGQHFGIGLYISRMLCQQHGGILTLSNSIRGGAVVCAQFAIGD</sequence>
<dbReference type="Gene3D" id="6.10.340.10">
    <property type="match status" value="1"/>
</dbReference>
<reference evidence="18" key="2">
    <citation type="journal article" date="2021" name="PeerJ">
        <title>Extensive microbial diversity within the chicken gut microbiome revealed by metagenomics and culture.</title>
        <authorList>
            <person name="Gilroy R."/>
            <person name="Ravi A."/>
            <person name="Getino M."/>
            <person name="Pursley I."/>
            <person name="Horton D.L."/>
            <person name="Alikhan N.F."/>
            <person name="Baker D."/>
            <person name="Gharbi K."/>
            <person name="Hall N."/>
            <person name="Watson M."/>
            <person name="Adriaenssens E.M."/>
            <person name="Foster-Nyarko E."/>
            <person name="Jarju S."/>
            <person name="Secka A."/>
            <person name="Antonio M."/>
            <person name="Oren A."/>
            <person name="Chaudhuri R.R."/>
            <person name="La Ragione R."/>
            <person name="Hildebrand F."/>
            <person name="Pallen M.J."/>
        </authorList>
    </citation>
    <scope>NUCLEOTIDE SEQUENCE</scope>
    <source>
        <strain evidence="18">ChiBcec2-4451</strain>
    </source>
</reference>
<evidence type="ECO:0000313" key="18">
    <source>
        <dbReference type="EMBL" id="HIV13372.1"/>
    </source>
</evidence>
<dbReference type="GO" id="GO:0005524">
    <property type="term" value="F:ATP binding"/>
    <property type="evidence" value="ECO:0007669"/>
    <property type="project" value="UniProtKB-KW"/>
</dbReference>
<gene>
    <name evidence="18" type="ORF">IAA63_09575</name>
</gene>
<evidence type="ECO:0000256" key="14">
    <source>
        <dbReference type="SAM" id="MobiDB-lite"/>
    </source>
</evidence>
<dbReference type="InterPro" id="IPR050398">
    <property type="entry name" value="HssS/ArlS-like"/>
</dbReference>
<feature type="domain" description="HAMP" evidence="17">
    <location>
        <begin position="122"/>
        <end position="174"/>
    </location>
</feature>
<keyword evidence="9 18" id="KW-0418">Kinase</keyword>
<protein>
    <recommendedName>
        <fullName evidence="3">histidine kinase</fullName>
        <ecNumber evidence="3">2.7.13.3</ecNumber>
    </recommendedName>
</protein>
<evidence type="ECO:0000256" key="4">
    <source>
        <dbReference type="ARBA" id="ARBA00022475"/>
    </source>
</evidence>
<evidence type="ECO:0000256" key="3">
    <source>
        <dbReference type="ARBA" id="ARBA00012438"/>
    </source>
</evidence>
<dbReference type="InterPro" id="IPR036097">
    <property type="entry name" value="HisK_dim/P_sf"/>
</dbReference>
<dbReference type="InterPro" id="IPR003594">
    <property type="entry name" value="HATPase_dom"/>
</dbReference>
<keyword evidence="5" id="KW-0597">Phosphoprotein</keyword>
<evidence type="ECO:0000259" key="17">
    <source>
        <dbReference type="PROSITE" id="PS50885"/>
    </source>
</evidence>
<feature type="region of interest" description="Disordered" evidence="14">
    <location>
        <begin position="275"/>
        <end position="316"/>
    </location>
</feature>
<dbReference type="AlphaFoldDB" id="A0A9D1NVL9"/>
<dbReference type="Proteomes" id="UP000886723">
    <property type="component" value="Unassembled WGS sequence"/>
</dbReference>
<dbReference type="PROSITE" id="PS50885">
    <property type="entry name" value="HAMP"/>
    <property type="match status" value="1"/>
</dbReference>